<evidence type="ECO:0000313" key="2">
    <source>
        <dbReference type="Proteomes" id="UP001500730"/>
    </source>
</evidence>
<accession>A0ABN3MIP3</accession>
<keyword evidence="2" id="KW-1185">Reference proteome</keyword>
<gene>
    <name evidence="1" type="ORF">GCM10009858_45960</name>
</gene>
<dbReference type="EMBL" id="BAAARE010000039">
    <property type="protein sequence ID" value="GAA2502620.1"/>
    <property type="molecule type" value="Genomic_DNA"/>
</dbReference>
<dbReference type="Proteomes" id="UP001500730">
    <property type="component" value="Unassembled WGS sequence"/>
</dbReference>
<proteinExistence type="predicted"/>
<sequence>MLANMKVIEAVKSAPRANRLLPNALAAYEHDELTMPKNDAFTTVPGLWSPSERCIARRDTNAWTAPDRAKPNANAQNVS</sequence>
<name>A0ABN3MIP3_9MICO</name>
<comment type="caution">
    <text evidence="1">The sequence shown here is derived from an EMBL/GenBank/DDBJ whole genome shotgun (WGS) entry which is preliminary data.</text>
</comment>
<protein>
    <submittedName>
        <fullName evidence="1">Uncharacterized protein</fullName>
    </submittedName>
</protein>
<evidence type="ECO:0000313" key="1">
    <source>
        <dbReference type="EMBL" id="GAA2502620.1"/>
    </source>
</evidence>
<reference evidence="1 2" key="1">
    <citation type="journal article" date="2019" name="Int. J. Syst. Evol. Microbiol.">
        <title>The Global Catalogue of Microorganisms (GCM) 10K type strain sequencing project: providing services to taxonomists for standard genome sequencing and annotation.</title>
        <authorList>
            <consortium name="The Broad Institute Genomics Platform"/>
            <consortium name="The Broad Institute Genome Sequencing Center for Infectious Disease"/>
            <person name="Wu L."/>
            <person name="Ma J."/>
        </authorList>
    </citation>
    <scope>NUCLEOTIDE SEQUENCE [LARGE SCALE GENOMIC DNA]</scope>
    <source>
        <strain evidence="1 2">JCM 16259</strain>
    </source>
</reference>
<organism evidence="1 2">
    <name type="scientific">Terrabacter carboxydivorans</name>
    <dbReference type="NCBI Taxonomy" id="619730"/>
    <lineage>
        <taxon>Bacteria</taxon>
        <taxon>Bacillati</taxon>
        <taxon>Actinomycetota</taxon>
        <taxon>Actinomycetes</taxon>
        <taxon>Micrococcales</taxon>
        <taxon>Intrasporangiaceae</taxon>
        <taxon>Terrabacter</taxon>
    </lineage>
</organism>